<accession>A0A370H307</accession>
<dbReference type="Gene3D" id="3.30.565.10">
    <property type="entry name" value="Histidine kinase-like ATPase, C-terminal domain"/>
    <property type="match status" value="1"/>
</dbReference>
<dbReference type="CDD" id="cd00082">
    <property type="entry name" value="HisKA"/>
    <property type="match status" value="1"/>
</dbReference>
<evidence type="ECO:0000313" key="17">
    <source>
        <dbReference type="Proteomes" id="UP000255355"/>
    </source>
</evidence>
<dbReference type="STRING" id="1210089.GCA_001613165_04414"/>
<dbReference type="InterPro" id="IPR003594">
    <property type="entry name" value="HATPase_dom"/>
</dbReference>
<protein>
    <recommendedName>
        <fullName evidence="4">histidine kinase</fullName>
        <ecNumber evidence="4">2.7.13.3</ecNumber>
    </recommendedName>
</protein>
<dbReference type="CDD" id="cd00075">
    <property type="entry name" value="HATPase"/>
    <property type="match status" value="1"/>
</dbReference>
<keyword evidence="17" id="KW-1185">Reference proteome</keyword>
<dbReference type="FunFam" id="1.10.287.130:FF:000001">
    <property type="entry name" value="Two-component sensor histidine kinase"/>
    <property type="match status" value="1"/>
</dbReference>
<dbReference type="InterPro" id="IPR050736">
    <property type="entry name" value="Sensor_HK_Regulatory"/>
</dbReference>
<evidence type="ECO:0000256" key="4">
    <source>
        <dbReference type="ARBA" id="ARBA00012438"/>
    </source>
</evidence>
<dbReference type="InterPro" id="IPR004358">
    <property type="entry name" value="Sig_transdc_His_kin-like_C"/>
</dbReference>
<dbReference type="PROSITE" id="PS50885">
    <property type="entry name" value="HAMP"/>
    <property type="match status" value="1"/>
</dbReference>
<dbReference type="Gene3D" id="1.10.287.130">
    <property type="match status" value="1"/>
</dbReference>
<evidence type="ECO:0000256" key="7">
    <source>
        <dbReference type="ARBA" id="ARBA00022692"/>
    </source>
</evidence>
<comment type="subcellular location">
    <subcellularLocation>
        <location evidence="3">Cell membrane</location>
    </subcellularLocation>
</comment>
<dbReference type="FunFam" id="3.30.565.10:FF:000006">
    <property type="entry name" value="Sensor histidine kinase WalK"/>
    <property type="match status" value="1"/>
</dbReference>
<proteinExistence type="predicted"/>
<keyword evidence="9 13" id="KW-1133">Transmembrane helix</keyword>
<dbReference type="Gene3D" id="6.10.340.10">
    <property type="match status" value="1"/>
</dbReference>
<dbReference type="PROSITE" id="PS50109">
    <property type="entry name" value="HIS_KIN"/>
    <property type="match status" value="1"/>
</dbReference>
<organism evidence="16 17">
    <name type="scientific">Nocardia mexicana</name>
    <dbReference type="NCBI Taxonomy" id="279262"/>
    <lineage>
        <taxon>Bacteria</taxon>
        <taxon>Bacillati</taxon>
        <taxon>Actinomycetota</taxon>
        <taxon>Actinomycetes</taxon>
        <taxon>Mycobacteriales</taxon>
        <taxon>Nocardiaceae</taxon>
        <taxon>Nocardia</taxon>
    </lineage>
</organism>
<evidence type="ECO:0000259" key="15">
    <source>
        <dbReference type="PROSITE" id="PS50885"/>
    </source>
</evidence>
<dbReference type="InterPro" id="IPR005467">
    <property type="entry name" value="His_kinase_dom"/>
</dbReference>
<keyword evidence="7 13" id="KW-0812">Transmembrane</keyword>
<dbReference type="PRINTS" id="PR00344">
    <property type="entry name" value="BCTRLSENSOR"/>
</dbReference>
<evidence type="ECO:0000256" key="6">
    <source>
        <dbReference type="ARBA" id="ARBA00022679"/>
    </source>
</evidence>
<dbReference type="GO" id="GO:0005509">
    <property type="term" value="F:calcium ion binding"/>
    <property type="evidence" value="ECO:0007669"/>
    <property type="project" value="UniProtKB-ARBA"/>
</dbReference>
<evidence type="ECO:0000256" key="2">
    <source>
        <dbReference type="ARBA" id="ARBA00001968"/>
    </source>
</evidence>
<feature type="domain" description="Histidine kinase" evidence="14">
    <location>
        <begin position="246"/>
        <end position="457"/>
    </location>
</feature>
<keyword evidence="6" id="KW-0808">Transferase</keyword>
<keyword evidence="10" id="KW-0902">Two-component regulatory system</keyword>
<reference evidence="16 17" key="1">
    <citation type="submission" date="2018-07" db="EMBL/GenBank/DDBJ databases">
        <title>Genomic Encyclopedia of Type Strains, Phase IV (KMG-IV): sequencing the most valuable type-strain genomes for metagenomic binning, comparative biology and taxonomic classification.</title>
        <authorList>
            <person name="Goeker M."/>
        </authorList>
    </citation>
    <scope>NUCLEOTIDE SEQUENCE [LARGE SCALE GENOMIC DNA]</scope>
    <source>
        <strain evidence="16 17">DSM 44952</strain>
    </source>
</reference>
<evidence type="ECO:0000256" key="3">
    <source>
        <dbReference type="ARBA" id="ARBA00004236"/>
    </source>
</evidence>
<sequence>MSGDGKRTGAASRGGEHTGVASRNGDRAGMTSGNGDRAGVASRNGDHAGMASGNDNRAGAASENDDHAGAASENDDHAGMTSGDRKRASAGALTAPSAWAERSEAQSGSGAFALRARWRRLTDRVAEALPRPLDRIRSIKLKLAILMIFAGGLAFGFFRLRIGWLPPLTTLSAMVIALVTSQFLAHGITRPLREMTTAAQRMAHGDYTRRVRASSRDEVGQLAEAFNQMAADLAAADQQRRDLIANVSHELRTPVSALNAVLENLVDGVSEPDPKTLKTALAQTERLSVLVSELLDLSSIEAGALPLDREELRVAPLFDEVIAEAEVMAAAAGRGVRFRSEAAPATATVYADRARLHQVLLNLLDNAARHGPAGGEVRIDARSSGTELVIDVQDEGPGIPPADRARVFDRFTRGGRTDGGGTGLGLAISRWVVDLHGGTIAVTDPGSRIRVTLPAAPPPNP</sequence>
<evidence type="ECO:0000256" key="9">
    <source>
        <dbReference type="ARBA" id="ARBA00022989"/>
    </source>
</evidence>
<evidence type="ECO:0000256" key="10">
    <source>
        <dbReference type="ARBA" id="ARBA00023012"/>
    </source>
</evidence>
<evidence type="ECO:0000256" key="11">
    <source>
        <dbReference type="ARBA" id="ARBA00023136"/>
    </source>
</evidence>
<dbReference type="CDD" id="cd06225">
    <property type="entry name" value="HAMP"/>
    <property type="match status" value="1"/>
</dbReference>
<evidence type="ECO:0000259" key="14">
    <source>
        <dbReference type="PROSITE" id="PS50109"/>
    </source>
</evidence>
<feature type="region of interest" description="Disordered" evidence="12">
    <location>
        <begin position="1"/>
        <end position="106"/>
    </location>
</feature>
<evidence type="ECO:0000256" key="12">
    <source>
        <dbReference type="SAM" id="MobiDB-lite"/>
    </source>
</evidence>
<evidence type="ECO:0000256" key="1">
    <source>
        <dbReference type="ARBA" id="ARBA00000085"/>
    </source>
</evidence>
<dbReference type="SMART" id="SM00387">
    <property type="entry name" value="HATPase_c"/>
    <property type="match status" value="1"/>
</dbReference>
<dbReference type="AlphaFoldDB" id="A0A370H307"/>
<comment type="cofactor">
    <cofactor evidence="2">
        <name>a divalent metal cation</name>
        <dbReference type="ChEBI" id="CHEBI:60240"/>
    </cofactor>
</comment>
<feature type="domain" description="HAMP" evidence="15">
    <location>
        <begin position="186"/>
        <end position="238"/>
    </location>
</feature>
<dbReference type="SUPFAM" id="SSF55874">
    <property type="entry name" value="ATPase domain of HSP90 chaperone/DNA topoisomerase II/histidine kinase"/>
    <property type="match status" value="1"/>
</dbReference>
<keyword evidence="5" id="KW-0597">Phosphoprotein</keyword>
<evidence type="ECO:0000313" key="16">
    <source>
        <dbReference type="EMBL" id="RDI48463.1"/>
    </source>
</evidence>
<dbReference type="SMART" id="SM00388">
    <property type="entry name" value="HisKA"/>
    <property type="match status" value="1"/>
</dbReference>
<keyword evidence="8 16" id="KW-0418">Kinase</keyword>
<dbReference type="PANTHER" id="PTHR43711:SF32">
    <property type="entry name" value="SENSOR-TYPE HISTIDINE KINASE PRRB"/>
    <property type="match status" value="1"/>
</dbReference>
<evidence type="ECO:0000256" key="8">
    <source>
        <dbReference type="ARBA" id="ARBA00022777"/>
    </source>
</evidence>
<dbReference type="Pfam" id="PF00672">
    <property type="entry name" value="HAMP"/>
    <property type="match status" value="1"/>
</dbReference>
<dbReference type="SMART" id="SM00304">
    <property type="entry name" value="HAMP"/>
    <property type="match status" value="1"/>
</dbReference>
<dbReference type="EC" id="2.7.13.3" evidence="4"/>
<dbReference type="GO" id="GO:0000155">
    <property type="term" value="F:phosphorelay sensor kinase activity"/>
    <property type="evidence" value="ECO:0007669"/>
    <property type="project" value="InterPro"/>
</dbReference>
<dbReference type="SUPFAM" id="SSF47384">
    <property type="entry name" value="Homodimeric domain of signal transducing histidine kinase"/>
    <property type="match status" value="1"/>
</dbReference>
<dbReference type="InterPro" id="IPR036097">
    <property type="entry name" value="HisK_dim/P_sf"/>
</dbReference>
<comment type="caution">
    <text evidence="16">The sequence shown here is derived from an EMBL/GenBank/DDBJ whole genome shotgun (WGS) entry which is preliminary data.</text>
</comment>
<evidence type="ECO:0000256" key="5">
    <source>
        <dbReference type="ARBA" id="ARBA00022553"/>
    </source>
</evidence>
<dbReference type="Pfam" id="PF02518">
    <property type="entry name" value="HATPase_c"/>
    <property type="match status" value="1"/>
</dbReference>
<evidence type="ECO:0000256" key="13">
    <source>
        <dbReference type="SAM" id="Phobius"/>
    </source>
</evidence>
<keyword evidence="11 13" id="KW-0472">Membrane</keyword>
<dbReference type="InterPro" id="IPR036890">
    <property type="entry name" value="HATPase_C_sf"/>
</dbReference>
<feature type="compositionally biased region" description="Basic and acidic residues" evidence="12">
    <location>
        <begin position="64"/>
        <end position="87"/>
    </location>
</feature>
<name>A0A370H307_9NOCA</name>
<dbReference type="SUPFAM" id="SSF158472">
    <property type="entry name" value="HAMP domain-like"/>
    <property type="match status" value="1"/>
</dbReference>
<dbReference type="InterPro" id="IPR003660">
    <property type="entry name" value="HAMP_dom"/>
</dbReference>
<dbReference type="PANTHER" id="PTHR43711">
    <property type="entry name" value="TWO-COMPONENT HISTIDINE KINASE"/>
    <property type="match status" value="1"/>
</dbReference>
<dbReference type="GO" id="GO:0005886">
    <property type="term" value="C:plasma membrane"/>
    <property type="evidence" value="ECO:0007669"/>
    <property type="project" value="UniProtKB-SubCell"/>
</dbReference>
<feature type="transmembrane region" description="Helical" evidence="13">
    <location>
        <begin position="141"/>
        <end position="158"/>
    </location>
</feature>
<dbReference type="Pfam" id="PF00512">
    <property type="entry name" value="HisKA"/>
    <property type="match status" value="1"/>
</dbReference>
<gene>
    <name evidence="16" type="ORF">DFR68_108296</name>
</gene>
<dbReference type="Proteomes" id="UP000255355">
    <property type="component" value="Unassembled WGS sequence"/>
</dbReference>
<comment type="catalytic activity">
    <reaction evidence="1">
        <text>ATP + protein L-histidine = ADP + protein N-phospho-L-histidine.</text>
        <dbReference type="EC" id="2.7.13.3"/>
    </reaction>
</comment>
<dbReference type="InterPro" id="IPR003661">
    <property type="entry name" value="HisK_dim/P_dom"/>
</dbReference>
<dbReference type="EMBL" id="QQAZ01000008">
    <property type="protein sequence ID" value="RDI48463.1"/>
    <property type="molecule type" value="Genomic_DNA"/>
</dbReference>